<dbReference type="Proteomes" id="UP000215914">
    <property type="component" value="Chromosome 17"/>
</dbReference>
<accession>A0A251RNB7</accession>
<dbReference type="OMA" id="VWCESAS"/>
<dbReference type="OrthoDB" id="1291614at2759"/>
<dbReference type="EMBL" id="MNCJ02000331">
    <property type="protein sequence ID" value="KAF5758381.1"/>
    <property type="molecule type" value="Genomic_DNA"/>
</dbReference>
<keyword evidence="4" id="KW-1185">Reference proteome</keyword>
<dbReference type="InterPro" id="IPR055411">
    <property type="entry name" value="LRR_FXL15/At3g58940/PEG3-like"/>
</dbReference>
<dbReference type="InterPro" id="IPR006566">
    <property type="entry name" value="FBD"/>
</dbReference>
<dbReference type="Gramene" id="mRNA:HanXRQr2_Chr16g0728551">
    <property type="protein sequence ID" value="mRNA:HanXRQr2_Chr16g0728551"/>
    <property type="gene ID" value="HanXRQr2_Chr16g0728551"/>
</dbReference>
<dbReference type="PANTHER" id="PTHR31639">
    <property type="entry name" value="F-BOX PROTEIN-LIKE"/>
    <property type="match status" value="1"/>
</dbReference>
<sequence length="382" mass="44097">MHKAERMSLDRISTLPQPILEAILCHLSTKEAARTSILSREWRYKWTTIPKLELSHSVWCESASNQTSGIASSRRNRNMRCKSCYDMQHILLLRQGPIHELSFYIPEDDCLGLDPIMLHLSRNHPVKKLTLSNWDCYSSYKLPTSLFSFHHLTDLDINCLDINCLDLDHPQIFNGFGSLKTLCLRFVGISSKTLLCLLSNCPSLKTLTLLVGYADDKCTVNELFECLPMIEHLTTWPRVSRWLVLDLVLQVLPTSLIHLKDICFEQIFRVHGYGLAFLLVLIKCSPNLETIKLECDSDDDCEEYFVVWEEYSDVWLEHLNELEIACFSNSKPEMDFVKFILARSPKLKKVTIRSIVHRDQESKMLKTLLQAPRVSPVIITVR</sequence>
<dbReference type="SUPFAM" id="SSF52047">
    <property type="entry name" value="RNI-like"/>
    <property type="match status" value="1"/>
</dbReference>
<feature type="domain" description="F-box" evidence="1">
    <location>
        <begin position="9"/>
        <end position="62"/>
    </location>
</feature>
<organism evidence="3 4">
    <name type="scientific">Helianthus annuus</name>
    <name type="common">Common sunflower</name>
    <dbReference type="NCBI Taxonomy" id="4232"/>
    <lineage>
        <taxon>Eukaryota</taxon>
        <taxon>Viridiplantae</taxon>
        <taxon>Streptophyta</taxon>
        <taxon>Embryophyta</taxon>
        <taxon>Tracheophyta</taxon>
        <taxon>Spermatophyta</taxon>
        <taxon>Magnoliopsida</taxon>
        <taxon>eudicotyledons</taxon>
        <taxon>Gunneridae</taxon>
        <taxon>Pentapetalae</taxon>
        <taxon>asterids</taxon>
        <taxon>campanulids</taxon>
        <taxon>Asterales</taxon>
        <taxon>Asteraceae</taxon>
        <taxon>Asteroideae</taxon>
        <taxon>Heliantheae alliance</taxon>
        <taxon>Heliantheae</taxon>
        <taxon>Helianthus</taxon>
    </lineage>
</organism>
<dbReference type="SUPFAM" id="SSF81383">
    <property type="entry name" value="F-box domain"/>
    <property type="match status" value="1"/>
</dbReference>
<protein>
    <submittedName>
        <fullName evidence="2">F-box domain, FBD domain, F-box-like domain superfamily protein</fullName>
    </submittedName>
    <submittedName>
        <fullName evidence="3">Putative F-box domain, FBD domain, Leucine-rich repeat domain, L domain-like protein</fullName>
    </submittedName>
</protein>
<gene>
    <name evidence="3" type="ORF">HannXRQ_Chr17g0545801</name>
    <name evidence="2" type="ORF">HanXRQr2_Chr16g0728551</name>
</gene>
<dbReference type="InParanoid" id="A0A251RNB7"/>
<dbReference type="InterPro" id="IPR036047">
    <property type="entry name" value="F-box-like_dom_sf"/>
</dbReference>
<dbReference type="InterPro" id="IPR032675">
    <property type="entry name" value="LRR_dom_sf"/>
</dbReference>
<name>A0A251RNB7_HELAN</name>
<dbReference type="Gene3D" id="3.80.10.10">
    <property type="entry name" value="Ribonuclease Inhibitor"/>
    <property type="match status" value="1"/>
</dbReference>
<dbReference type="InterPro" id="IPR001810">
    <property type="entry name" value="F-box_dom"/>
</dbReference>
<dbReference type="Pfam" id="PF00646">
    <property type="entry name" value="F-box"/>
    <property type="match status" value="1"/>
</dbReference>
<evidence type="ECO:0000313" key="3">
    <source>
        <dbReference type="EMBL" id="OTF85983.1"/>
    </source>
</evidence>
<proteinExistence type="predicted"/>
<dbReference type="PROSITE" id="PS50181">
    <property type="entry name" value="FBOX"/>
    <property type="match status" value="1"/>
</dbReference>
<evidence type="ECO:0000313" key="2">
    <source>
        <dbReference type="EMBL" id="KAF5758381.1"/>
    </source>
</evidence>
<evidence type="ECO:0000259" key="1">
    <source>
        <dbReference type="PROSITE" id="PS50181"/>
    </source>
</evidence>
<dbReference type="EMBL" id="CM007906">
    <property type="protein sequence ID" value="OTF85983.1"/>
    <property type="molecule type" value="Genomic_DNA"/>
</dbReference>
<reference evidence="2 4" key="1">
    <citation type="journal article" date="2017" name="Nature">
        <title>The sunflower genome provides insights into oil metabolism, flowering and Asterid evolution.</title>
        <authorList>
            <person name="Badouin H."/>
            <person name="Gouzy J."/>
            <person name="Grassa C.J."/>
            <person name="Murat F."/>
            <person name="Staton S.E."/>
            <person name="Cottret L."/>
            <person name="Lelandais-Briere C."/>
            <person name="Owens G.L."/>
            <person name="Carrere S."/>
            <person name="Mayjonade B."/>
            <person name="Legrand L."/>
            <person name="Gill N."/>
            <person name="Kane N.C."/>
            <person name="Bowers J.E."/>
            <person name="Hubner S."/>
            <person name="Bellec A."/>
            <person name="Berard A."/>
            <person name="Berges H."/>
            <person name="Blanchet N."/>
            <person name="Boniface M.C."/>
            <person name="Brunel D."/>
            <person name="Catrice O."/>
            <person name="Chaidir N."/>
            <person name="Claudel C."/>
            <person name="Donnadieu C."/>
            <person name="Faraut T."/>
            <person name="Fievet G."/>
            <person name="Helmstetter N."/>
            <person name="King M."/>
            <person name="Knapp S.J."/>
            <person name="Lai Z."/>
            <person name="Le Paslier M.C."/>
            <person name="Lippi Y."/>
            <person name="Lorenzon L."/>
            <person name="Mandel J.R."/>
            <person name="Marage G."/>
            <person name="Marchand G."/>
            <person name="Marquand E."/>
            <person name="Bret-Mestries E."/>
            <person name="Morien E."/>
            <person name="Nambeesan S."/>
            <person name="Nguyen T."/>
            <person name="Pegot-Espagnet P."/>
            <person name="Pouilly N."/>
            <person name="Raftis F."/>
            <person name="Sallet E."/>
            <person name="Schiex T."/>
            <person name="Thomas J."/>
            <person name="Vandecasteele C."/>
            <person name="Vares D."/>
            <person name="Vear F."/>
            <person name="Vautrin S."/>
            <person name="Crespi M."/>
            <person name="Mangin B."/>
            <person name="Burke J.M."/>
            <person name="Salse J."/>
            <person name="Munos S."/>
            <person name="Vincourt P."/>
            <person name="Rieseberg L.H."/>
            <person name="Langlade N.B."/>
        </authorList>
    </citation>
    <scope>NUCLEOTIDE SEQUENCE [LARGE SCALE GENOMIC DNA]</scope>
    <source>
        <strain evidence="4">cv. SF193</strain>
        <tissue evidence="2">Leaves</tissue>
    </source>
</reference>
<reference evidence="3" key="2">
    <citation type="submission" date="2017-02" db="EMBL/GenBank/DDBJ databases">
        <title>Sunflower complete genome.</title>
        <authorList>
            <person name="Langlade N."/>
            <person name="Munos S."/>
        </authorList>
    </citation>
    <scope>NUCLEOTIDE SEQUENCE [LARGE SCALE GENOMIC DNA]</scope>
    <source>
        <tissue evidence="3">Leaves</tissue>
    </source>
</reference>
<evidence type="ECO:0000313" key="4">
    <source>
        <dbReference type="Proteomes" id="UP000215914"/>
    </source>
</evidence>
<dbReference type="Pfam" id="PF24758">
    <property type="entry name" value="LRR_At5g56370"/>
    <property type="match status" value="1"/>
</dbReference>
<dbReference type="Pfam" id="PF08387">
    <property type="entry name" value="FBD"/>
    <property type="match status" value="1"/>
</dbReference>
<dbReference type="PANTHER" id="PTHR31639:SF315">
    <property type="entry name" value="LEUCINE-RICH REPEAT DOMAIN SUPERFAMILY, F-BOX-LIKE DOMAIN SUPERFAMILY"/>
    <property type="match status" value="1"/>
</dbReference>
<reference evidence="2" key="3">
    <citation type="submission" date="2020-06" db="EMBL/GenBank/DDBJ databases">
        <title>Helianthus annuus Genome sequencing and assembly Release 2.</title>
        <authorList>
            <person name="Gouzy J."/>
            <person name="Langlade N."/>
            <person name="Munos S."/>
        </authorList>
    </citation>
    <scope>NUCLEOTIDE SEQUENCE</scope>
    <source>
        <tissue evidence="2">Leaves</tissue>
    </source>
</reference>
<dbReference type="AlphaFoldDB" id="A0A251RNB7"/>
<dbReference type="SMART" id="SM00579">
    <property type="entry name" value="FBD"/>
    <property type="match status" value="1"/>
</dbReference>